<dbReference type="PANTHER" id="PTHR43047">
    <property type="entry name" value="TWO-COMPONENT HISTIDINE PROTEIN KINASE"/>
    <property type="match status" value="1"/>
</dbReference>
<feature type="non-terminal residue" evidence="6">
    <location>
        <position position="1"/>
    </location>
</feature>
<dbReference type="RefSeq" id="WP_044410964.1">
    <property type="nucleotide sequence ID" value="NZ_JXXE01000246.1"/>
</dbReference>
<keyword evidence="3" id="KW-0808">Transferase</keyword>
<dbReference type="PRINTS" id="PR00344">
    <property type="entry name" value="BCTRLSENSOR"/>
</dbReference>
<dbReference type="InterPro" id="IPR005467">
    <property type="entry name" value="His_kinase_dom"/>
</dbReference>
<dbReference type="GO" id="GO:0004673">
    <property type="term" value="F:protein histidine kinase activity"/>
    <property type="evidence" value="ECO:0007669"/>
    <property type="project" value="UniProtKB-EC"/>
</dbReference>
<sequence length="113" mass="11732">DELTIHIIDSGIGIAADQIPGLFEKFTAIDDSTTTKYSGPGLGLALSQKLCRLMGGEIIVESQIDKGSRFTIRLPLPPAPQAGDDDGRAEATLVPSLTEPGHAVLQAAAPPQG</sequence>
<dbReference type="Gene3D" id="3.30.565.10">
    <property type="entry name" value="Histidine kinase-like ATPase, C-terminal domain"/>
    <property type="match status" value="1"/>
</dbReference>
<evidence type="ECO:0000313" key="6">
    <source>
        <dbReference type="EMBL" id="KIZ42665.1"/>
    </source>
</evidence>
<dbReference type="EC" id="2.7.13.3" evidence="2"/>
<dbReference type="SMART" id="SM00387">
    <property type="entry name" value="HATPase_c"/>
    <property type="match status" value="1"/>
</dbReference>
<keyword evidence="4" id="KW-0418">Kinase</keyword>
<evidence type="ECO:0000256" key="1">
    <source>
        <dbReference type="ARBA" id="ARBA00000085"/>
    </source>
</evidence>
<feature type="domain" description="Histidine kinase" evidence="5">
    <location>
        <begin position="1"/>
        <end position="78"/>
    </location>
</feature>
<evidence type="ECO:0000256" key="3">
    <source>
        <dbReference type="ARBA" id="ARBA00022679"/>
    </source>
</evidence>
<dbReference type="Pfam" id="PF02518">
    <property type="entry name" value="HATPase_c"/>
    <property type="match status" value="1"/>
</dbReference>
<evidence type="ECO:0000256" key="4">
    <source>
        <dbReference type="ARBA" id="ARBA00022777"/>
    </source>
</evidence>
<protein>
    <recommendedName>
        <fullName evidence="2">histidine kinase</fullName>
        <ecNumber evidence="2">2.7.13.3</ecNumber>
    </recommendedName>
</protein>
<evidence type="ECO:0000313" key="7">
    <source>
        <dbReference type="Proteomes" id="UP000032515"/>
    </source>
</evidence>
<evidence type="ECO:0000256" key="2">
    <source>
        <dbReference type="ARBA" id="ARBA00012438"/>
    </source>
</evidence>
<dbReference type="PATRIC" id="fig|1076.23.peg.2593"/>
<dbReference type="SUPFAM" id="SSF55874">
    <property type="entry name" value="ATPase domain of HSP90 chaperone/DNA topoisomerase II/histidine kinase"/>
    <property type="match status" value="1"/>
</dbReference>
<comment type="catalytic activity">
    <reaction evidence="1">
        <text>ATP + protein L-histidine = ADP + protein N-phospho-L-histidine.</text>
        <dbReference type="EC" id="2.7.13.3"/>
    </reaction>
</comment>
<accession>A0A0D7EQ32</accession>
<dbReference type="Proteomes" id="UP000032515">
    <property type="component" value="Unassembled WGS sequence"/>
</dbReference>
<gene>
    <name evidence="6" type="ORF">OO17_12565</name>
</gene>
<dbReference type="InterPro" id="IPR036890">
    <property type="entry name" value="HATPase_C_sf"/>
</dbReference>
<name>A0A0D7EQ32_RHOPL</name>
<dbReference type="AlphaFoldDB" id="A0A0D7EQ32"/>
<reference evidence="6 7" key="1">
    <citation type="submission" date="2014-11" db="EMBL/GenBank/DDBJ databases">
        <title>Genomics and ecophysiology of heterotrophic nitrogen fixing bacteria isolated from estuarine surface water.</title>
        <authorList>
            <person name="Bentzon-Tilia M."/>
            <person name="Severin I."/>
            <person name="Hansen L.H."/>
            <person name="Riemann L."/>
        </authorList>
    </citation>
    <scope>NUCLEOTIDE SEQUENCE [LARGE SCALE GENOMIC DNA]</scope>
    <source>
        <strain evidence="6 7">BAL398</strain>
    </source>
</reference>
<dbReference type="EMBL" id="JXXE01000246">
    <property type="protein sequence ID" value="KIZ42665.1"/>
    <property type="molecule type" value="Genomic_DNA"/>
</dbReference>
<comment type="caution">
    <text evidence="6">The sequence shown here is derived from an EMBL/GenBank/DDBJ whole genome shotgun (WGS) entry which is preliminary data.</text>
</comment>
<proteinExistence type="predicted"/>
<dbReference type="InterPro" id="IPR004358">
    <property type="entry name" value="Sig_transdc_His_kin-like_C"/>
</dbReference>
<organism evidence="6 7">
    <name type="scientific">Rhodopseudomonas palustris</name>
    <dbReference type="NCBI Taxonomy" id="1076"/>
    <lineage>
        <taxon>Bacteria</taxon>
        <taxon>Pseudomonadati</taxon>
        <taxon>Pseudomonadota</taxon>
        <taxon>Alphaproteobacteria</taxon>
        <taxon>Hyphomicrobiales</taxon>
        <taxon>Nitrobacteraceae</taxon>
        <taxon>Rhodopseudomonas</taxon>
    </lineage>
</organism>
<dbReference type="InterPro" id="IPR003594">
    <property type="entry name" value="HATPase_dom"/>
</dbReference>
<evidence type="ECO:0000259" key="5">
    <source>
        <dbReference type="PROSITE" id="PS50109"/>
    </source>
</evidence>
<dbReference type="PROSITE" id="PS50109">
    <property type="entry name" value="HIS_KIN"/>
    <property type="match status" value="1"/>
</dbReference>